<reference evidence="3" key="1">
    <citation type="submission" date="2008-06" db="EMBL/GenBank/DDBJ databases">
        <title>Complete sequence of Chlorobium phaeobacteroides BS1.</title>
        <authorList>
            <consortium name="US DOE Joint Genome Institute"/>
            <person name="Lucas S."/>
            <person name="Copeland A."/>
            <person name="Lapidus A."/>
            <person name="Glavina del Rio T."/>
            <person name="Dalin E."/>
            <person name="Tice H."/>
            <person name="Bruce D."/>
            <person name="Goodwin L."/>
            <person name="Pitluck S."/>
            <person name="Schmutz J."/>
            <person name="Larimer F."/>
            <person name="Land M."/>
            <person name="Hauser L."/>
            <person name="Kyrpides N."/>
            <person name="Ovchinnikova G."/>
            <person name="Li T."/>
            <person name="Liu Z."/>
            <person name="Zhao F."/>
            <person name="Overmann J."/>
            <person name="Bryant D.A."/>
            <person name="Richardson P."/>
        </authorList>
    </citation>
    <scope>NUCLEOTIDE SEQUENCE [LARGE SCALE GENOMIC DNA]</scope>
    <source>
        <strain evidence="3">BS1</strain>
    </source>
</reference>
<accession>B3ENW3</accession>
<sequence>MDNNHRGISEANRQKLRDGETLITIAYLENDIINASGAVFVAARPETIWAILTDYNHLSEKIPKVVESRLVEDNGDEKIIAQTGRSGIFFIEKSVAIVLSVKEFFPRSLSFEILEGEFSVYRGEWRFEPSEDGSATFLSWQALLKPRFFAPPFLVSFVQHQDLPTILRAIRELAEADEKNSISPAD</sequence>
<dbReference type="Pfam" id="PF03364">
    <property type="entry name" value="Polyketide_cyc"/>
    <property type="match status" value="1"/>
</dbReference>
<dbReference type="InterPro" id="IPR023393">
    <property type="entry name" value="START-like_dom_sf"/>
</dbReference>
<dbReference type="InterPro" id="IPR005031">
    <property type="entry name" value="COQ10_START"/>
</dbReference>
<comment type="similarity">
    <text evidence="1">Belongs to the ribosome association toxin RatA family.</text>
</comment>
<dbReference type="STRING" id="331678.Cphamn1_0789"/>
<evidence type="ECO:0000259" key="2">
    <source>
        <dbReference type="Pfam" id="PF03364"/>
    </source>
</evidence>
<dbReference type="HOGENOM" id="CLU_083749_1_0_10"/>
<dbReference type="SUPFAM" id="SSF55961">
    <property type="entry name" value="Bet v1-like"/>
    <property type="match status" value="1"/>
</dbReference>
<gene>
    <name evidence="3" type="ordered locus">Cphamn1_0789</name>
</gene>
<protein>
    <submittedName>
        <fullName evidence="3">Cyclase/dehydrase</fullName>
    </submittedName>
</protein>
<dbReference type="eggNOG" id="COG2867">
    <property type="taxonomic scope" value="Bacteria"/>
</dbReference>
<feature type="domain" description="Coenzyme Q-binding protein COQ10 START" evidence="2">
    <location>
        <begin position="41"/>
        <end position="170"/>
    </location>
</feature>
<dbReference type="KEGG" id="cpb:Cphamn1_0789"/>
<dbReference type="OrthoDB" id="597937at2"/>
<dbReference type="AlphaFoldDB" id="B3ENW3"/>
<dbReference type="CDD" id="cd08866">
    <property type="entry name" value="SRPBCC_11"/>
    <property type="match status" value="1"/>
</dbReference>
<dbReference type="PANTHER" id="PTHR34060:SF1">
    <property type="entry name" value="POLYKETIDE CYCLASE _ DEHYDRASE AND LIPID TRANSPORT PROTEIN"/>
    <property type="match status" value="1"/>
</dbReference>
<name>B3ENW3_CHLPB</name>
<dbReference type="PANTHER" id="PTHR34060">
    <property type="entry name" value="POLYKETIDE CYCLASE / DEHYDRASE AND LIPID TRANSPORT PROTEIN"/>
    <property type="match status" value="1"/>
</dbReference>
<evidence type="ECO:0000256" key="1">
    <source>
        <dbReference type="ARBA" id="ARBA00008918"/>
    </source>
</evidence>
<proteinExistence type="inferred from homology"/>
<dbReference type="Gene3D" id="3.30.530.20">
    <property type="match status" value="1"/>
</dbReference>
<organism evidence="3">
    <name type="scientific">Chlorobium phaeobacteroides (strain BS1)</name>
    <dbReference type="NCBI Taxonomy" id="331678"/>
    <lineage>
        <taxon>Bacteria</taxon>
        <taxon>Pseudomonadati</taxon>
        <taxon>Chlorobiota</taxon>
        <taxon>Chlorobiia</taxon>
        <taxon>Chlorobiales</taxon>
        <taxon>Chlorobiaceae</taxon>
        <taxon>Chlorobium/Pelodictyon group</taxon>
        <taxon>Chlorobium</taxon>
    </lineage>
</organism>
<dbReference type="EMBL" id="CP001101">
    <property type="protein sequence ID" value="ACE03740.1"/>
    <property type="molecule type" value="Genomic_DNA"/>
</dbReference>
<evidence type="ECO:0000313" key="3">
    <source>
        <dbReference type="EMBL" id="ACE03740.1"/>
    </source>
</evidence>